<dbReference type="NCBIfam" id="TIGR00797">
    <property type="entry name" value="matE"/>
    <property type="match status" value="1"/>
</dbReference>
<feature type="transmembrane region" description="Helical" evidence="8">
    <location>
        <begin position="171"/>
        <end position="191"/>
    </location>
</feature>
<feature type="transmembrane region" description="Helical" evidence="8">
    <location>
        <begin position="451"/>
        <end position="470"/>
    </location>
</feature>
<feature type="transmembrane region" description="Helical" evidence="8">
    <location>
        <begin position="129"/>
        <end position="151"/>
    </location>
</feature>
<evidence type="ECO:0000256" key="6">
    <source>
        <dbReference type="ARBA" id="ARBA00023136"/>
    </source>
</evidence>
<feature type="transmembrane region" description="Helical" evidence="8">
    <location>
        <begin position="272"/>
        <end position="297"/>
    </location>
</feature>
<evidence type="ECO:0000256" key="7">
    <source>
        <dbReference type="SAM" id="MobiDB-lite"/>
    </source>
</evidence>
<feature type="transmembrane region" description="Helical" evidence="8">
    <location>
        <begin position="230"/>
        <end position="251"/>
    </location>
</feature>
<protein>
    <submittedName>
        <fullName evidence="9">MATE family efflux protein</fullName>
    </submittedName>
</protein>
<dbReference type="InterPro" id="IPR002528">
    <property type="entry name" value="MATE_fam"/>
</dbReference>
<feature type="transmembrane region" description="Helical" evidence="8">
    <location>
        <begin position="355"/>
        <end position="375"/>
    </location>
</feature>
<evidence type="ECO:0000256" key="8">
    <source>
        <dbReference type="SAM" id="Phobius"/>
    </source>
</evidence>
<keyword evidence="5 8" id="KW-1133">Transmembrane helix</keyword>
<keyword evidence="3" id="KW-1003">Cell membrane</keyword>
<comment type="subcellular location">
    <subcellularLocation>
        <location evidence="1">Cell membrane</location>
        <topology evidence="1">Multi-pass membrane protein</topology>
    </subcellularLocation>
</comment>
<gene>
    <name evidence="9" type="ORF">QOZ95_000382</name>
</gene>
<evidence type="ECO:0000256" key="1">
    <source>
        <dbReference type="ARBA" id="ARBA00004651"/>
    </source>
</evidence>
<dbReference type="InterPro" id="IPR052031">
    <property type="entry name" value="Membrane_Transporter-Flippase"/>
</dbReference>
<name>A0ABU0KUE9_9BACL</name>
<feature type="compositionally biased region" description="Polar residues" evidence="7">
    <location>
        <begin position="1"/>
        <end position="21"/>
    </location>
</feature>
<feature type="transmembrane region" description="Helical" evidence="8">
    <location>
        <begin position="85"/>
        <end position="108"/>
    </location>
</feature>
<comment type="caution">
    <text evidence="9">The sequence shown here is derived from an EMBL/GenBank/DDBJ whole genome shotgun (WGS) entry which is preliminary data.</text>
</comment>
<keyword evidence="4 8" id="KW-0812">Transmembrane</keyword>
<accession>A0ABU0KUE9</accession>
<evidence type="ECO:0000256" key="4">
    <source>
        <dbReference type="ARBA" id="ARBA00022692"/>
    </source>
</evidence>
<proteinExistence type="predicted"/>
<keyword evidence="6 8" id="KW-0472">Membrane</keyword>
<dbReference type="PIRSF" id="PIRSF006603">
    <property type="entry name" value="DinF"/>
    <property type="match status" value="1"/>
</dbReference>
<dbReference type="PANTHER" id="PTHR43549">
    <property type="entry name" value="MULTIDRUG RESISTANCE PROTEIN YPNP-RELATED"/>
    <property type="match status" value="1"/>
</dbReference>
<dbReference type="InterPro" id="IPR048279">
    <property type="entry name" value="MdtK-like"/>
</dbReference>
<dbReference type="PANTHER" id="PTHR43549:SF2">
    <property type="entry name" value="MULTIDRUG RESISTANCE PROTEIN NORM-RELATED"/>
    <property type="match status" value="1"/>
</dbReference>
<keyword evidence="2" id="KW-0813">Transport</keyword>
<feature type="transmembrane region" description="Helical" evidence="8">
    <location>
        <begin position="427"/>
        <end position="445"/>
    </location>
</feature>
<dbReference type="Proteomes" id="UP001242811">
    <property type="component" value="Unassembled WGS sequence"/>
</dbReference>
<sequence>MGDFNSNLNDPSQGEALTTSDKSSKARKSDPQSLDLFNGPIALTTLKLGIPILISQSVLFAHMMVDTFFISLIDRNSTALLSGTGLVYSIYLIIYYISCSLFMATSSVTARGLGQKNEVLIKRTGDTGLLLASVISVITLVVCSIFGRNIIEHLAGSKMSTEAIQYGVDYLYYMIPGMLFQLLMTTIGGILQGEGKAKEIGIAVTASTIINIILNPILIFGFNMGVKGSALATSISVGLTVVYYLSFFVRGKTTIQIQGKIFAPDSKIIKEILYIGIPASIGFLLINTATMILNNVVGSISEASMNAWVLVSRTDQMFLIPAFAIGLSTIPMIGQNFGGGNFKRCDKIFSTNIKICMISGLVLAALYMLFAPQIFQQFSSVQDVIDNSVRQVRLLTLTSIGLAGIIVTSFAFQAIGKPMPNLVSDALRMLITSFPVLLPLLHFPIKNMNLIFIFFGSGNLIAFLLLYLWAKREFIKLKNKPTTTEA</sequence>
<feature type="transmembrane region" description="Helical" evidence="8">
    <location>
        <begin position="317"/>
        <end position="334"/>
    </location>
</feature>
<evidence type="ECO:0000256" key="3">
    <source>
        <dbReference type="ARBA" id="ARBA00022475"/>
    </source>
</evidence>
<feature type="transmembrane region" description="Helical" evidence="8">
    <location>
        <begin position="52"/>
        <end position="73"/>
    </location>
</feature>
<evidence type="ECO:0000313" key="9">
    <source>
        <dbReference type="EMBL" id="MDQ0492235.1"/>
    </source>
</evidence>
<dbReference type="RefSeq" id="WP_152378744.1">
    <property type="nucleotide sequence ID" value="NZ_CP045298.1"/>
</dbReference>
<evidence type="ECO:0000256" key="5">
    <source>
        <dbReference type="ARBA" id="ARBA00022989"/>
    </source>
</evidence>
<dbReference type="Pfam" id="PF01554">
    <property type="entry name" value="MatE"/>
    <property type="match status" value="2"/>
</dbReference>
<feature type="transmembrane region" description="Helical" evidence="8">
    <location>
        <begin position="203"/>
        <end position="224"/>
    </location>
</feature>
<keyword evidence="10" id="KW-1185">Reference proteome</keyword>
<evidence type="ECO:0000256" key="2">
    <source>
        <dbReference type="ARBA" id="ARBA00022448"/>
    </source>
</evidence>
<evidence type="ECO:0000313" key="10">
    <source>
        <dbReference type="Proteomes" id="UP001242811"/>
    </source>
</evidence>
<feature type="region of interest" description="Disordered" evidence="7">
    <location>
        <begin position="1"/>
        <end position="31"/>
    </location>
</feature>
<dbReference type="EMBL" id="JAUSWA010000001">
    <property type="protein sequence ID" value="MDQ0492235.1"/>
    <property type="molecule type" value="Genomic_DNA"/>
</dbReference>
<organism evidence="9 10">
    <name type="scientific">Paenibacillus brasilensis</name>
    <dbReference type="NCBI Taxonomy" id="128574"/>
    <lineage>
        <taxon>Bacteria</taxon>
        <taxon>Bacillati</taxon>
        <taxon>Bacillota</taxon>
        <taxon>Bacilli</taxon>
        <taxon>Bacillales</taxon>
        <taxon>Paenibacillaceae</taxon>
        <taxon>Paenibacillus</taxon>
    </lineage>
</organism>
<feature type="transmembrane region" description="Helical" evidence="8">
    <location>
        <begin position="395"/>
        <end position="415"/>
    </location>
</feature>
<reference evidence="9 10" key="1">
    <citation type="submission" date="2023-07" db="EMBL/GenBank/DDBJ databases">
        <title>Genomic Encyclopedia of Type Strains, Phase IV (KMG-IV): sequencing the most valuable type-strain genomes for metagenomic binning, comparative biology and taxonomic classification.</title>
        <authorList>
            <person name="Goeker M."/>
        </authorList>
    </citation>
    <scope>NUCLEOTIDE SEQUENCE [LARGE SCALE GENOMIC DNA]</scope>
    <source>
        <strain evidence="9 10">DSM 14914</strain>
    </source>
</reference>